<gene>
    <name evidence="4" type="ORF">GUITHDRAFT_81042</name>
</gene>
<feature type="domain" description="LRRK2 ARM repeat" evidence="3">
    <location>
        <begin position="94"/>
        <end position="212"/>
    </location>
</feature>
<dbReference type="EnsemblProtists" id="EKX33843">
    <property type="protein sequence ID" value="EKX33843"/>
    <property type="gene ID" value="GUITHDRAFT_81042"/>
</dbReference>
<evidence type="ECO:0000313" key="4">
    <source>
        <dbReference type="EMBL" id="EKX33843.1"/>
    </source>
</evidence>
<keyword evidence="1" id="KW-0677">Repeat</keyword>
<proteinExistence type="predicted"/>
<dbReference type="InterPro" id="IPR016024">
    <property type="entry name" value="ARM-type_fold"/>
</dbReference>
<dbReference type="InterPro" id="IPR056597">
    <property type="entry name" value="ARM_LRRK2"/>
</dbReference>
<protein>
    <recommendedName>
        <fullName evidence="3">LRRK2 ARM repeat domain-containing protein</fullName>
    </recommendedName>
</protein>
<dbReference type="Proteomes" id="UP000011087">
    <property type="component" value="Unassembled WGS sequence"/>
</dbReference>
<dbReference type="AlphaFoldDB" id="L1ICA5"/>
<reference evidence="6" key="2">
    <citation type="submission" date="2012-11" db="EMBL/GenBank/DDBJ databases">
        <authorList>
            <person name="Kuo A."/>
            <person name="Curtis B.A."/>
            <person name="Tanifuji G."/>
            <person name="Burki F."/>
            <person name="Gruber A."/>
            <person name="Irimia M."/>
            <person name="Maruyama S."/>
            <person name="Arias M.C."/>
            <person name="Ball S.G."/>
            <person name="Gile G.H."/>
            <person name="Hirakawa Y."/>
            <person name="Hopkins J.F."/>
            <person name="Rensing S.A."/>
            <person name="Schmutz J."/>
            <person name="Symeonidi A."/>
            <person name="Elias M."/>
            <person name="Eveleigh R.J."/>
            <person name="Herman E.K."/>
            <person name="Klute M.J."/>
            <person name="Nakayama T."/>
            <person name="Obornik M."/>
            <person name="Reyes-Prieto A."/>
            <person name="Armbrust E.V."/>
            <person name="Aves S.J."/>
            <person name="Beiko R.G."/>
            <person name="Coutinho P."/>
            <person name="Dacks J.B."/>
            <person name="Durnford D.G."/>
            <person name="Fast N.M."/>
            <person name="Green B.R."/>
            <person name="Grisdale C."/>
            <person name="Hempe F."/>
            <person name="Henrissat B."/>
            <person name="Hoppner M.P."/>
            <person name="Ishida K.-I."/>
            <person name="Kim E."/>
            <person name="Koreny L."/>
            <person name="Kroth P.G."/>
            <person name="Liu Y."/>
            <person name="Malik S.-B."/>
            <person name="Maier U.G."/>
            <person name="McRose D."/>
            <person name="Mock T."/>
            <person name="Neilson J.A."/>
            <person name="Onodera N.T."/>
            <person name="Poole A.M."/>
            <person name="Pritham E.J."/>
            <person name="Richards T.A."/>
            <person name="Rocap G."/>
            <person name="Roy S.W."/>
            <person name="Sarai C."/>
            <person name="Schaack S."/>
            <person name="Shirato S."/>
            <person name="Slamovits C.H."/>
            <person name="Spencer D.F."/>
            <person name="Suzuki S."/>
            <person name="Worden A.Z."/>
            <person name="Zauner S."/>
            <person name="Barry K."/>
            <person name="Bell C."/>
            <person name="Bharti A.K."/>
            <person name="Crow J.A."/>
            <person name="Grimwood J."/>
            <person name="Kramer R."/>
            <person name="Lindquist E."/>
            <person name="Lucas S."/>
            <person name="Salamov A."/>
            <person name="McFadden G.I."/>
            <person name="Lane C.E."/>
            <person name="Keeling P.J."/>
            <person name="Gray M.W."/>
            <person name="Grigoriev I.V."/>
            <person name="Archibald J.M."/>
        </authorList>
    </citation>
    <scope>NUCLEOTIDE SEQUENCE</scope>
    <source>
        <strain evidence="6">CCMP2712</strain>
    </source>
</reference>
<name>L1ICA5_GUITC</name>
<dbReference type="RefSeq" id="XP_005820823.1">
    <property type="nucleotide sequence ID" value="XM_005820766.1"/>
</dbReference>
<dbReference type="GeneID" id="17290586"/>
<evidence type="ECO:0000256" key="2">
    <source>
        <dbReference type="PROSITE-ProRule" id="PRU00259"/>
    </source>
</evidence>
<evidence type="ECO:0000313" key="5">
    <source>
        <dbReference type="EnsemblProtists" id="EKX33843"/>
    </source>
</evidence>
<dbReference type="PANTHER" id="PTHR22895">
    <property type="entry name" value="ARMADILLO REPEAT-CONTAINING PROTEIN 6"/>
    <property type="match status" value="1"/>
</dbReference>
<dbReference type="PROSITE" id="PS50176">
    <property type="entry name" value="ARM_REPEAT"/>
    <property type="match status" value="2"/>
</dbReference>
<reference evidence="5" key="3">
    <citation type="submission" date="2015-06" db="UniProtKB">
        <authorList>
            <consortium name="EnsemblProtists"/>
        </authorList>
    </citation>
    <scope>IDENTIFICATION</scope>
</reference>
<dbReference type="Gene3D" id="1.25.10.10">
    <property type="entry name" value="Leucine-rich Repeat Variant"/>
    <property type="match status" value="1"/>
</dbReference>
<dbReference type="SUPFAM" id="SSF48371">
    <property type="entry name" value="ARM repeat"/>
    <property type="match status" value="1"/>
</dbReference>
<organism evidence="4">
    <name type="scientific">Guillardia theta (strain CCMP2712)</name>
    <name type="common">Cryptophyte</name>
    <dbReference type="NCBI Taxonomy" id="905079"/>
    <lineage>
        <taxon>Eukaryota</taxon>
        <taxon>Cryptophyceae</taxon>
        <taxon>Pyrenomonadales</taxon>
        <taxon>Geminigeraceae</taxon>
        <taxon>Guillardia</taxon>
    </lineage>
</organism>
<dbReference type="Pfam" id="PF23744">
    <property type="entry name" value="ARM_LRRK2"/>
    <property type="match status" value="1"/>
</dbReference>
<feature type="repeat" description="ARM" evidence="2">
    <location>
        <begin position="88"/>
        <end position="132"/>
    </location>
</feature>
<evidence type="ECO:0000313" key="6">
    <source>
        <dbReference type="Proteomes" id="UP000011087"/>
    </source>
</evidence>
<dbReference type="SMART" id="SM00185">
    <property type="entry name" value="ARM"/>
    <property type="match status" value="4"/>
</dbReference>
<dbReference type="OrthoDB" id="10267881at2759"/>
<dbReference type="InterPro" id="IPR000225">
    <property type="entry name" value="Armadillo"/>
</dbReference>
<dbReference type="InterPro" id="IPR011989">
    <property type="entry name" value="ARM-like"/>
</dbReference>
<keyword evidence="6" id="KW-1185">Reference proteome</keyword>
<reference evidence="4 6" key="1">
    <citation type="journal article" date="2012" name="Nature">
        <title>Algal genomes reveal evolutionary mosaicism and the fate of nucleomorphs.</title>
        <authorList>
            <consortium name="DOE Joint Genome Institute"/>
            <person name="Curtis B.A."/>
            <person name="Tanifuji G."/>
            <person name="Burki F."/>
            <person name="Gruber A."/>
            <person name="Irimia M."/>
            <person name="Maruyama S."/>
            <person name="Arias M.C."/>
            <person name="Ball S.G."/>
            <person name="Gile G.H."/>
            <person name="Hirakawa Y."/>
            <person name="Hopkins J.F."/>
            <person name="Kuo A."/>
            <person name="Rensing S.A."/>
            <person name="Schmutz J."/>
            <person name="Symeonidi A."/>
            <person name="Elias M."/>
            <person name="Eveleigh R.J."/>
            <person name="Herman E.K."/>
            <person name="Klute M.J."/>
            <person name="Nakayama T."/>
            <person name="Obornik M."/>
            <person name="Reyes-Prieto A."/>
            <person name="Armbrust E.V."/>
            <person name="Aves S.J."/>
            <person name="Beiko R.G."/>
            <person name="Coutinho P."/>
            <person name="Dacks J.B."/>
            <person name="Durnford D.G."/>
            <person name="Fast N.M."/>
            <person name="Green B.R."/>
            <person name="Grisdale C.J."/>
            <person name="Hempel F."/>
            <person name="Henrissat B."/>
            <person name="Hoppner M.P."/>
            <person name="Ishida K."/>
            <person name="Kim E."/>
            <person name="Koreny L."/>
            <person name="Kroth P.G."/>
            <person name="Liu Y."/>
            <person name="Malik S.B."/>
            <person name="Maier U.G."/>
            <person name="McRose D."/>
            <person name="Mock T."/>
            <person name="Neilson J.A."/>
            <person name="Onodera N.T."/>
            <person name="Poole A.M."/>
            <person name="Pritham E.J."/>
            <person name="Richards T.A."/>
            <person name="Rocap G."/>
            <person name="Roy S.W."/>
            <person name="Sarai C."/>
            <person name="Schaack S."/>
            <person name="Shirato S."/>
            <person name="Slamovits C.H."/>
            <person name="Spencer D.F."/>
            <person name="Suzuki S."/>
            <person name="Worden A.Z."/>
            <person name="Zauner S."/>
            <person name="Barry K."/>
            <person name="Bell C."/>
            <person name="Bharti A.K."/>
            <person name="Crow J.A."/>
            <person name="Grimwood J."/>
            <person name="Kramer R."/>
            <person name="Lindquist E."/>
            <person name="Lucas S."/>
            <person name="Salamov A."/>
            <person name="McFadden G.I."/>
            <person name="Lane C.E."/>
            <person name="Keeling P.J."/>
            <person name="Gray M.W."/>
            <person name="Grigoriev I.V."/>
            <person name="Archibald J.M."/>
        </authorList>
    </citation>
    <scope>NUCLEOTIDE SEQUENCE</scope>
    <source>
        <strain evidence="4 6">CCMP2712</strain>
    </source>
</reference>
<dbReference type="KEGG" id="gtt:GUITHDRAFT_81042"/>
<evidence type="ECO:0000259" key="3">
    <source>
        <dbReference type="Pfam" id="PF23744"/>
    </source>
</evidence>
<dbReference type="PANTHER" id="PTHR22895:SF0">
    <property type="entry name" value="ARMADILLO REPEAT-CONTAINING PROTEIN 6"/>
    <property type="match status" value="1"/>
</dbReference>
<accession>L1ICA5</accession>
<dbReference type="PaxDb" id="55529-EKX33843"/>
<feature type="repeat" description="ARM" evidence="2">
    <location>
        <begin position="175"/>
        <end position="219"/>
    </location>
</feature>
<evidence type="ECO:0000256" key="1">
    <source>
        <dbReference type="ARBA" id="ARBA00022737"/>
    </source>
</evidence>
<dbReference type="HOGENOM" id="CLU_1206755_0_0_1"/>
<sequence length="230" mass="25029">MCWNLNNEEIQIAGCRVIRNLSILEEEKVSVCRHGGVKSVVNAMKNHTKSTRVQIQGCAALMNIAGNSNSSVPDSIMHKVHEVVGGSNAIEVVVDAMRSHRDNEEVQIHGIAAIRNLAWSQKLKLMIAPAGGIEEVISAMRNFPLNSQIQVHGCAAVKNLSSNAVENKKRIGEEGGIAAMLSTLELHVQNQDVMMQACAALRNLASLEQNKQTLKELGGSKVTMMFVLLR</sequence>
<dbReference type="EMBL" id="JH993127">
    <property type="protein sequence ID" value="EKX33843.1"/>
    <property type="molecule type" value="Genomic_DNA"/>
</dbReference>